<organism evidence="2 3">
    <name type="scientific">Saccharopolyspora hordei</name>
    <dbReference type="NCBI Taxonomy" id="1838"/>
    <lineage>
        <taxon>Bacteria</taxon>
        <taxon>Bacillati</taxon>
        <taxon>Actinomycetota</taxon>
        <taxon>Actinomycetes</taxon>
        <taxon>Pseudonocardiales</taxon>
        <taxon>Pseudonocardiaceae</taxon>
        <taxon>Saccharopolyspora</taxon>
    </lineage>
</organism>
<gene>
    <name evidence="2" type="ORF">HNR68_000105</name>
</gene>
<evidence type="ECO:0000313" key="3">
    <source>
        <dbReference type="Proteomes" id="UP000587002"/>
    </source>
</evidence>
<evidence type="ECO:0000313" key="2">
    <source>
        <dbReference type="EMBL" id="NYI81475.1"/>
    </source>
</evidence>
<name>A0A853ABI9_9PSEU</name>
<keyword evidence="3" id="KW-1185">Reference proteome</keyword>
<dbReference type="AlphaFoldDB" id="A0A853ABI9"/>
<dbReference type="Proteomes" id="UP000587002">
    <property type="component" value="Unassembled WGS sequence"/>
</dbReference>
<proteinExistence type="predicted"/>
<dbReference type="EMBL" id="JACCFJ010000001">
    <property type="protein sequence ID" value="NYI81475.1"/>
    <property type="molecule type" value="Genomic_DNA"/>
</dbReference>
<feature type="region of interest" description="Disordered" evidence="1">
    <location>
        <begin position="82"/>
        <end position="120"/>
    </location>
</feature>
<evidence type="ECO:0000256" key="1">
    <source>
        <dbReference type="SAM" id="MobiDB-lite"/>
    </source>
</evidence>
<protein>
    <submittedName>
        <fullName evidence="2">Uncharacterized protein</fullName>
    </submittedName>
</protein>
<sequence length="120" mass="13214">MRKQIEVQHDVEQAVRAYEAALVEADVAGRHARPDEEPQRLRDLRMRVVRLAEALPSTCWPRDKCGHCGGEREVPAVQARYGAGSSPKFVPSRRPCPRCRGTGLTLDLPSDSGEPPATDA</sequence>
<comment type="caution">
    <text evidence="2">The sequence shown here is derived from an EMBL/GenBank/DDBJ whole genome shotgun (WGS) entry which is preliminary data.</text>
</comment>
<accession>A0A853ABI9</accession>
<reference evidence="2 3" key="1">
    <citation type="submission" date="2020-07" db="EMBL/GenBank/DDBJ databases">
        <title>Sequencing the genomes of 1000 actinobacteria strains.</title>
        <authorList>
            <person name="Klenk H.-P."/>
        </authorList>
    </citation>
    <scope>NUCLEOTIDE SEQUENCE [LARGE SCALE GENOMIC DNA]</scope>
    <source>
        <strain evidence="2 3">DSM 44065</strain>
    </source>
</reference>
<dbReference type="RefSeq" id="WP_179716532.1">
    <property type="nucleotide sequence ID" value="NZ_BAABFH010000001.1"/>
</dbReference>